<sequence>MESLRIYSKPKLKNPRMVIGFSGWMDGGDVSTGTIQYLRFKLQVKKFAEINAQKFYLFNFPGAMLETSQFRPYTKIQNGLITDFQYPQNEFFYDEKNNLILFSGKEPNINWDEYANCIFKIAQEFGVKKINFVGSVAGPTPHTRGIRISCSVSGEKQKAELKESGIRFSNYQGPASLTTLLTRLSQEKGIEMINFVAEIPIYIQTRNPKGIKAVTEKLIQLLKIDIDLTDLSVKSTHFEKKIDKLVHKQPLLAAQIKKLEENYDKEYFEEKGGFEEWLKQHGIDKL</sequence>
<protein>
    <recommendedName>
        <fullName evidence="2">PAC2 family protein</fullName>
    </recommendedName>
</protein>
<dbReference type="SUPFAM" id="SSF159659">
    <property type="entry name" value="Cgl1923-like"/>
    <property type="match status" value="1"/>
</dbReference>
<dbReference type="Pfam" id="PF09754">
    <property type="entry name" value="PAC2"/>
    <property type="match status" value="1"/>
</dbReference>
<dbReference type="EMBL" id="BART01000879">
    <property type="protein sequence ID" value="GAG58076.1"/>
    <property type="molecule type" value="Genomic_DNA"/>
</dbReference>
<name>X1ADD8_9ZZZZ</name>
<dbReference type="InterPro" id="IPR038389">
    <property type="entry name" value="PSMG2_sf"/>
</dbReference>
<reference evidence="1" key="1">
    <citation type="journal article" date="2014" name="Front. Microbiol.">
        <title>High frequency of phylogenetically diverse reductive dehalogenase-homologous genes in deep subseafloor sedimentary metagenomes.</title>
        <authorList>
            <person name="Kawai M."/>
            <person name="Futagami T."/>
            <person name="Toyoda A."/>
            <person name="Takaki Y."/>
            <person name="Nishi S."/>
            <person name="Hori S."/>
            <person name="Arai W."/>
            <person name="Tsubouchi T."/>
            <person name="Morono Y."/>
            <person name="Uchiyama I."/>
            <person name="Ito T."/>
            <person name="Fujiyama A."/>
            <person name="Inagaki F."/>
            <person name="Takami H."/>
        </authorList>
    </citation>
    <scope>NUCLEOTIDE SEQUENCE</scope>
    <source>
        <strain evidence="1">Expedition CK06-06</strain>
    </source>
</reference>
<evidence type="ECO:0000313" key="1">
    <source>
        <dbReference type="EMBL" id="GAG58076.1"/>
    </source>
</evidence>
<dbReference type="AlphaFoldDB" id="X1ADD8"/>
<dbReference type="InterPro" id="IPR019151">
    <property type="entry name" value="Proteasome_assmbl_chaperone_2"/>
</dbReference>
<accession>X1ADD8</accession>
<comment type="caution">
    <text evidence="1">The sequence shown here is derived from an EMBL/GenBank/DDBJ whole genome shotgun (WGS) entry which is preliminary data.</text>
</comment>
<proteinExistence type="predicted"/>
<dbReference type="Gene3D" id="3.40.50.10900">
    <property type="entry name" value="PAC-like subunit"/>
    <property type="match status" value="1"/>
</dbReference>
<evidence type="ECO:0008006" key="2">
    <source>
        <dbReference type="Google" id="ProtNLM"/>
    </source>
</evidence>
<gene>
    <name evidence="1" type="ORF">S01H4_03548</name>
</gene>
<organism evidence="1">
    <name type="scientific">marine sediment metagenome</name>
    <dbReference type="NCBI Taxonomy" id="412755"/>
    <lineage>
        <taxon>unclassified sequences</taxon>
        <taxon>metagenomes</taxon>
        <taxon>ecological metagenomes</taxon>
    </lineage>
</organism>
<dbReference type="PANTHER" id="PTHR35610">
    <property type="entry name" value="3-ISOPROPYLMALATE DEHYDRATASE-RELATED"/>
    <property type="match status" value="1"/>
</dbReference>